<evidence type="ECO:0008006" key="3">
    <source>
        <dbReference type="Google" id="ProtNLM"/>
    </source>
</evidence>
<dbReference type="InterPro" id="IPR016181">
    <property type="entry name" value="Acyl_CoA_acyltransferase"/>
</dbReference>
<dbReference type="Gene3D" id="3.40.630.30">
    <property type="match status" value="1"/>
</dbReference>
<dbReference type="PANTHER" id="PTHR47017">
    <property type="entry name" value="ACYL-COA"/>
    <property type="match status" value="1"/>
</dbReference>
<dbReference type="InterPro" id="IPR007434">
    <property type="entry name" value="FemAB-like"/>
</dbReference>
<proteinExistence type="predicted"/>
<evidence type="ECO:0000313" key="1">
    <source>
        <dbReference type="EMBL" id="SFE48813.1"/>
    </source>
</evidence>
<sequence>MLAYTSHVPDLTTRSVTSLASVDAASWDALAHEGCPFLKHGFLRALELSGSIGDEAGWRPVYVLVEQRGAGGAGSAPRLVGAAPTYVKRHSYGEFIFDWAWARAAVQGGLRYYPKLVIAAPMTPATGPRMLIAPDVARDEIVRRLVAGVRDVAEAERCWSIHWLFTTAREHDELAAHGFMRRASYQYHWHNEGYADFDAFLATLTSRRRKQLRKERARAREGIDDLEWVRGPDLGPADLADIDRYYRSTVRAYGGLDYLQTGFFEHVHKAMPEQMLWARARRGGRTIAGTLYFETDEALFGRYWGCDENVPFLHFEAAYYAAIERCIARKTARFEAGAQGEHKLLRGFAPSRTYSNHWFRHPGLASAVDRYLAEETIAAHEQMRELEDYLPYREGSSDPETE</sequence>
<dbReference type="Pfam" id="PF04339">
    <property type="entry name" value="FemAB_like"/>
    <property type="match status" value="1"/>
</dbReference>
<accession>A0A1I2B0L8</accession>
<organism evidence="1 2">
    <name type="scientific">Nannocystis exedens</name>
    <dbReference type="NCBI Taxonomy" id="54"/>
    <lineage>
        <taxon>Bacteria</taxon>
        <taxon>Pseudomonadati</taxon>
        <taxon>Myxococcota</taxon>
        <taxon>Polyangia</taxon>
        <taxon>Nannocystales</taxon>
        <taxon>Nannocystaceae</taxon>
        <taxon>Nannocystis</taxon>
    </lineage>
</organism>
<reference evidence="2" key="1">
    <citation type="submission" date="2016-10" db="EMBL/GenBank/DDBJ databases">
        <authorList>
            <person name="Varghese N."/>
            <person name="Submissions S."/>
        </authorList>
    </citation>
    <scope>NUCLEOTIDE SEQUENCE [LARGE SCALE GENOMIC DNA]</scope>
    <source>
        <strain evidence="2">ATCC 25963</strain>
    </source>
</reference>
<name>A0A1I2B0L8_9BACT</name>
<dbReference type="SUPFAM" id="SSF55729">
    <property type="entry name" value="Acyl-CoA N-acyltransferases (Nat)"/>
    <property type="match status" value="1"/>
</dbReference>
<protein>
    <recommendedName>
        <fullName evidence="3">GNAT family N-acetyltransferase</fullName>
    </recommendedName>
</protein>
<dbReference type="EMBL" id="FOMX01000014">
    <property type="protein sequence ID" value="SFE48813.1"/>
    <property type="molecule type" value="Genomic_DNA"/>
</dbReference>
<dbReference type="Proteomes" id="UP000199400">
    <property type="component" value="Unassembled WGS sequence"/>
</dbReference>
<gene>
    <name evidence="1" type="ORF">SAMN02745121_04448</name>
</gene>
<evidence type="ECO:0000313" key="2">
    <source>
        <dbReference type="Proteomes" id="UP000199400"/>
    </source>
</evidence>
<keyword evidence="2" id="KW-1185">Reference proteome</keyword>
<dbReference type="STRING" id="54.SAMN02745121_04448"/>
<dbReference type="PANTHER" id="PTHR47017:SF1">
    <property type="entry name" value="ACYL-COA"/>
    <property type="match status" value="1"/>
</dbReference>
<dbReference type="AlphaFoldDB" id="A0A1I2B0L8"/>
<dbReference type="RefSeq" id="WP_420814140.1">
    <property type="nucleotide sequence ID" value="NZ_NETK01000001.1"/>
</dbReference>